<organism evidence="1 2">
    <name type="scientific">Portunus trituberculatus</name>
    <name type="common">Swimming crab</name>
    <name type="synonym">Neptunus trituberculatus</name>
    <dbReference type="NCBI Taxonomy" id="210409"/>
    <lineage>
        <taxon>Eukaryota</taxon>
        <taxon>Metazoa</taxon>
        <taxon>Ecdysozoa</taxon>
        <taxon>Arthropoda</taxon>
        <taxon>Crustacea</taxon>
        <taxon>Multicrustacea</taxon>
        <taxon>Malacostraca</taxon>
        <taxon>Eumalacostraca</taxon>
        <taxon>Eucarida</taxon>
        <taxon>Decapoda</taxon>
        <taxon>Pleocyemata</taxon>
        <taxon>Brachyura</taxon>
        <taxon>Eubrachyura</taxon>
        <taxon>Portunoidea</taxon>
        <taxon>Portunidae</taxon>
        <taxon>Portuninae</taxon>
        <taxon>Portunus</taxon>
    </lineage>
</organism>
<name>A0A5B7FAG8_PORTR</name>
<gene>
    <name evidence="1" type="ORF">E2C01_036160</name>
</gene>
<dbReference type="EMBL" id="VSRR010005476">
    <property type="protein sequence ID" value="MPC42537.1"/>
    <property type="molecule type" value="Genomic_DNA"/>
</dbReference>
<dbReference type="AlphaFoldDB" id="A0A5B7FAG8"/>
<protein>
    <submittedName>
        <fullName evidence="1">Uncharacterized protein</fullName>
    </submittedName>
</protein>
<evidence type="ECO:0000313" key="1">
    <source>
        <dbReference type="EMBL" id="MPC42537.1"/>
    </source>
</evidence>
<sequence>MCLSEICCKASVNVMNQCRLQAILRSVRKSVWSVAKSIGEGMGVCLYCCPVSHRVSHDTDMGGHPLKVDGVSQGGQVEDEVMDDEGLAAL</sequence>
<comment type="caution">
    <text evidence="1">The sequence shown here is derived from an EMBL/GenBank/DDBJ whole genome shotgun (WGS) entry which is preliminary data.</text>
</comment>
<dbReference type="Proteomes" id="UP000324222">
    <property type="component" value="Unassembled WGS sequence"/>
</dbReference>
<accession>A0A5B7FAG8</accession>
<keyword evidence="2" id="KW-1185">Reference proteome</keyword>
<evidence type="ECO:0000313" key="2">
    <source>
        <dbReference type="Proteomes" id="UP000324222"/>
    </source>
</evidence>
<proteinExistence type="predicted"/>
<reference evidence="1 2" key="1">
    <citation type="submission" date="2019-05" db="EMBL/GenBank/DDBJ databases">
        <title>Another draft genome of Portunus trituberculatus and its Hox gene families provides insights of decapod evolution.</title>
        <authorList>
            <person name="Jeong J.-H."/>
            <person name="Song I."/>
            <person name="Kim S."/>
            <person name="Choi T."/>
            <person name="Kim D."/>
            <person name="Ryu S."/>
            <person name="Kim W."/>
        </authorList>
    </citation>
    <scope>NUCLEOTIDE SEQUENCE [LARGE SCALE GENOMIC DNA]</scope>
    <source>
        <tissue evidence="1">Muscle</tissue>
    </source>
</reference>